<evidence type="ECO:0000313" key="1">
    <source>
        <dbReference type="EMBL" id="SHH96626.1"/>
    </source>
</evidence>
<proteinExistence type="predicted"/>
<evidence type="ECO:0008006" key="3">
    <source>
        <dbReference type="Google" id="ProtNLM"/>
    </source>
</evidence>
<dbReference type="OrthoDB" id="3533713at2"/>
<name>A0A1M5XA30_9VIBR</name>
<dbReference type="STRING" id="1216006.VA7868_01055"/>
<protein>
    <recommendedName>
        <fullName evidence="3">Immunity protein 53</fullName>
    </recommendedName>
</protein>
<organism evidence="1 2">
    <name type="scientific">Vibrio aerogenes CECT 7868</name>
    <dbReference type="NCBI Taxonomy" id="1216006"/>
    <lineage>
        <taxon>Bacteria</taxon>
        <taxon>Pseudomonadati</taxon>
        <taxon>Pseudomonadota</taxon>
        <taxon>Gammaproteobacteria</taxon>
        <taxon>Vibrionales</taxon>
        <taxon>Vibrionaceae</taxon>
        <taxon>Vibrio</taxon>
    </lineage>
</organism>
<keyword evidence="2" id="KW-1185">Reference proteome</keyword>
<accession>A0A1M5XA30</accession>
<dbReference type="InterPro" id="IPR028228">
    <property type="entry name" value="Imm53"/>
</dbReference>
<gene>
    <name evidence="1" type="ORF">VA7868_01055</name>
</gene>
<dbReference type="EMBL" id="FQXZ01000010">
    <property type="protein sequence ID" value="SHH96626.1"/>
    <property type="molecule type" value="Genomic_DNA"/>
</dbReference>
<dbReference type="Proteomes" id="UP000184608">
    <property type="component" value="Unassembled WGS sequence"/>
</dbReference>
<dbReference type="RefSeq" id="WP_073602822.1">
    <property type="nucleotide sequence ID" value="NZ_FQXZ01000010.1"/>
</dbReference>
<dbReference type="AlphaFoldDB" id="A0A1M5XA30"/>
<evidence type="ECO:0000313" key="2">
    <source>
        <dbReference type="Proteomes" id="UP000184608"/>
    </source>
</evidence>
<reference evidence="1 2" key="1">
    <citation type="submission" date="2016-11" db="EMBL/GenBank/DDBJ databases">
        <authorList>
            <person name="Jaros S."/>
            <person name="Januszkiewicz K."/>
            <person name="Wedrychowicz H."/>
        </authorList>
    </citation>
    <scope>NUCLEOTIDE SEQUENCE [LARGE SCALE GENOMIC DNA]</scope>
    <source>
        <strain evidence="1 2">CECT 7868</strain>
    </source>
</reference>
<sequence>MSLIKKIQNWYVNQCDGGWEHEFGITIESLDNPGWKVVIPLERTSCEKKEFNIVDIERSENDWIRCEVRDLKFYGYGGSENLEEIMSIFINYAYIE</sequence>
<dbReference type="Pfam" id="PF15580">
    <property type="entry name" value="Imm53"/>
    <property type="match status" value="1"/>
</dbReference>